<dbReference type="Proteomes" id="UP000054988">
    <property type="component" value="Unassembled WGS sequence"/>
</dbReference>
<proteinExistence type="predicted"/>
<evidence type="ECO:0000313" key="2">
    <source>
        <dbReference type="EMBL" id="KTB30950.1"/>
    </source>
</evidence>
<dbReference type="EMBL" id="LATX01002356">
    <property type="protein sequence ID" value="KTB30950.1"/>
    <property type="molecule type" value="Genomic_DNA"/>
</dbReference>
<feature type="signal peptide" evidence="1">
    <location>
        <begin position="1"/>
        <end position="21"/>
    </location>
</feature>
<organism evidence="2 4">
    <name type="scientific">Moniliophthora roreri</name>
    <name type="common">Frosty pod rot fungus</name>
    <name type="synonym">Monilia roreri</name>
    <dbReference type="NCBI Taxonomy" id="221103"/>
    <lineage>
        <taxon>Eukaryota</taxon>
        <taxon>Fungi</taxon>
        <taxon>Dikarya</taxon>
        <taxon>Basidiomycota</taxon>
        <taxon>Agaricomycotina</taxon>
        <taxon>Agaricomycetes</taxon>
        <taxon>Agaricomycetidae</taxon>
        <taxon>Agaricales</taxon>
        <taxon>Marasmiineae</taxon>
        <taxon>Marasmiaceae</taxon>
        <taxon>Moniliophthora</taxon>
    </lineage>
</organism>
<evidence type="ECO:0000256" key="1">
    <source>
        <dbReference type="SAM" id="SignalP"/>
    </source>
</evidence>
<keyword evidence="1" id="KW-0732">Signal</keyword>
<gene>
    <name evidence="2" type="ORF">WG66_16465</name>
    <name evidence="3" type="ORF">WG66_16473</name>
</gene>
<evidence type="ECO:0000313" key="4">
    <source>
        <dbReference type="Proteomes" id="UP000054988"/>
    </source>
</evidence>
<reference evidence="2 4" key="1">
    <citation type="submission" date="2015-12" db="EMBL/GenBank/DDBJ databases">
        <title>Draft genome sequence of Moniliophthora roreri, the causal agent of frosty pod rot of cacao.</title>
        <authorList>
            <person name="Aime M.C."/>
            <person name="Diaz-Valderrama J.R."/>
            <person name="Kijpornyongpan T."/>
            <person name="Phillips-Mora W."/>
        </authorList>
    </citation>
    <scope>NUCLEOTIDE SEQUENCE [LARGE SCALE GENOMIC DNA]</scope>
    <source>
        <strain evidence="2 4">MCA 2952</strain>
    </source>
</reference>
<name>A0A0W0F3R5_MONRR</name>
<evidence type="ECO:0000313" key="3">
    <source>
        <dbReference type="EMBL" id="KTB30958.1"/>
    </source>
</evidence>
<dbReference type="AlphaFoldDB" id="A0A0W0F3R5"/>
<feature type="chain" id="PRO_5007439930" evidence="1">
    <location>
        <begin position="22"/>
        <end position="125"/>
    </location>
</feature>
<protein>
    <submittedName>
        <fullName evidence="2">Uncharacterized protein</fullName>
    </submittedName>
</protein>
<dbReference type="EMBL" id="LATX01002356">
    <property type="protein sequence ID" value="KTB30958.1"/>
    <property type="molecule type" value="Genomic_DNA"/>
</dbReference>
<accession>A0A0W0F3R5</accession>
<comment type="caution">
    <text evidence="2">The sequence shown here is derived from an EMBL/GenBank/DDBJ whole genome shotgun (WGS) entry which is preliminary data.</text>
</comment>
<sequence>MSMSYLQIFALAAYLIAAVSGATVTFNCNTIPETCNNMVWSTIPCTLTRTPAIGEAAGKLLVAFPARTGARGPRLLPHVSPVMSFPSPAPMDLTPPSAPTSDGSLLPALRLAASVLPNAGVKAVP</sequence>